<keyword evidence="8 9" id="KW-0143">Chaperone</keyword>
<evidence type="ECO:0000259" key="12">
    <source>
        <dbReference type="PROSITE" id="PS51188"/>
    </source>
</evidence>
<dbReference type="CDD" id="cd10747">
    <property type="entry name" value="DnaJ_C"/>
    <property type="match status" value="1"/>
</dbReference>
<dbReference type="Pfam" id="PF01556">
    <property type="entry name" value="DnaJ_C"/>
    <property type="match status" value="1"/>
</dbReference>
<evidence type="ECO:0000256" key="9">
    <source>
        <dbReference type="HAMAP-Rule" id="MF_01152"/>
    </source>
</evidence>
<feature type="repeat" description="CXXCXGXG motif" evidence="9">
    <location>
        <begin position="144"/>
        <end position="151"/>
    </location>
</feature>
<organism evidence="13 14">
    <name type="scientific">Candidatus Magnetobacterium casense</name>
    <dbReference type="NCBI Taxonomy" id="1455061"/>
    <lineage>
        <taxon>Bacteria</taxon>
        <taxon>Pseudomonadati</taxon>
        <taxon>Nitrospirota</taxon>
        <taxon>Thermodesulfovibrionia</taxon>
        <taxon>Thermodesulfovibrionales</taxon>
        <taxon>Candidatus Magnetobacteriaceae</taxon>
        <taxon>Candidatus Magnetobacterium</taxon>
    </lineage>
</organism>
<evidence type="ECO:0000256" key="3">
    <source>
        <dbReference type="ARBA" id="ARBA00022723"/>
    </source>
</evidence>
<dbReference type="CDD" id="cd06257">
    <property type="entry name" value="DnaJ"/>
    <property type="match status" value="1"/>
</dbReference>
<dbReference type="PROSITE" id="PS51188">
    <property type="entry name" value="ZF_CR"/>
    <property type="match status" value="1"/>
</dbReference>
<protein>
    <recommendedName>
        <fullName evidence="9">Chaperone protein DnaJ</fullName>
    </recommendedName>
</protein>
<evidence type="ECO:0000256" key="7">
    <source>
        <dbReference type="ARBA" id="ARBA00023016"/>
    </source>
</evidence>
<evidence type="ECO:0000313" key="13">
    <source>
        <dbReference type="EMBL" id="MBV6340593.1"/>
    </source>
</evidence>
<evidence type="ECO:0000259" key="11">
    <source>
        <dbReference type="PROSITE" id="PS50076"/>
    </source>
</evidence>
<evidence type="ECO:0000256" key="8">
    <source>
        <dbReference type="ARBA" id="ARBA00023186"/>
    </source>
</evidence>
<feature type="zinc finger region" description="CR-type" evidence="10">
    <location>
        <begin position="131"/>
        <end position="209"/>
    </location>
</feature>
<reference evidence="13 14" key="1">
    <citation type="journal article" date="2020" name="J Geophys Res Biogeosci">
        <title>Magnetotaxis as an Adaptation to Enable Bacterial Shuttling of Microbial Sulfur and Sulfur Cycling Across Aquatic Oxic#Anoxic Interfaces.</title>
        <authorList>
            <person name="Li J."/>
            <person name="Liu P."/>
            <person name="Wang J."/>
            <person name="Roberts A.P."/>
            <person name="Pan Y."/>
        </authorList>
    </citation>
    <scope>NUCLEOTIDE SEQUENCE [LARGE SCALE GENOMIC DNA]</scope>
    <source>
        <strain evidence="13 14">MYR-1_YQ</strain>
    </source>
</reference>
<dbReference type="EMBL" id="JABXWD010000034">
    <property type="protein sequence ID" value="MBV6340593.1"/>
    <property type="molecule type" value="Genomic_DNA"/>
</dbReference>
<feature type="binding site" evidence="9">
    <location>
        <position position="144"/>
    </location>
    <ligand>
        <name>Zn(2+)</name>
        <dbReference type="ChEBI" id="CHEBI:29105"/>
        <label>1</label>
    </ligand>
</feature>
<comment type="caution">
    <text evidence="13">The sequence shown here is derived from an EMBL/GenBank/DDBJ whole genome shotgun (WGS) entry which is preliminary data.</text>
</comment>
<dbReference type="Proteomes" id="UP001196980">
    <property type="component" value="Unassembled WGS sequence"/>
</dbReference>
<keyword evidence="5 9" id="KW-0863">Zinc-finger</keyword>
<comment type="subunit">
    <text evidence="9">Homodimer.</text>
</comment>
<keyword evidence="7 9" id="KW-0346">Stress response</keyword>
<feature type="binding site" evidence="9">
    <location>
        <position position="147"/>
    </location>
    <ligand>
        <name>Zn(2+)</name>
        <dbReference type="ChEBI" id="CHEBI:29105"/>
        <label>1</label>
    </ligand>
</feature>
<proteinExistence type="inferred from homology"/>
<comment type="domain">
    <text evidence="9">The J domain is necessary and sufficient to stimulate DnaK ATPase activity. Zinc center 1 plays an important role in the autonomous, DnaK-independent chaperone activity of DnaJ. Zinc center 2 is essential for interaction with DnaK and for DnaJ activity.</text>
</comment>
<feature type="repeat" description="CXXCXGXG motif" evidence="9">
    <location>
        <begin position="161"/>
        <end position="168"/>
    </location>
</feature>
<evidence type="ECO:0000313" key="14">
    <source>
        <dbReference type="Proteomes" id="UP001196980"/>
    </source>
</evidence>
<feature type="binding site" evidence="9">
    <location>
        <position position="161"/>
    </location>
    <ligand>
        <name>Zn(2+)</name>
        <dbReference type="ChEBI" id="CHEBI:29105"/>
        <label>2</label>
    </ligand>
</feature>
<dbReference type="SMART" id="SM00271">
    <property type="entry name" value="DnaJ"/>
    <property type="match status" value="1"/>
</dbReference>
<evidence type="ECO:0000256" key="10">
    <source>
        <dbReference type="PROSITE-ProRule" id="PRU00546"/>
    </source>
</evidence>
<feature type="repeat" description="CXXCXGXG motif" evidence="9">
    <location>
        <begin position="183"/>
        <end position="190"/>
    </location>
</feature>
<keyword evidence="2 9" id="KW-0235">DNA replication</keyword>
<dbReference type="NCBIfam" id="NF008035">
    <property type="entry name" value="PRK10767.1"/>
    <property type="match status" value="1"/>
</dbReference>
<evidence type="ECO:0000256" key="1">
    <source>
        <dbReference type="ARBA" id="ARBA00022490"/>
    </source>
</evidence>
<comment type="similarity">
    <text evidence="9">Belongs to the DnaJ family.</text>
</comment>
<dbReference type="InterPro" id="IPR001623">
    <property type="entry name" value="DnaJ_domain"/>
</dbReference>
<dbReference type="PANTHER" id="PTHR43096">
    <property type="entry name" value="DNAJ HOMOLOG 1, MITOCHONDRIAL-RELATED"/>
    <property type="match status" value="1"/>
</dbReference>
<feature type="domain" description="J" evidence="11">
    <location>
        <begin position="3"/>
        <end position="68"/>
    </location>
</feature>
<feature type="domain" description="CR-type" evidence="12">
    <location>
        <begin position="131"/>
        <end position="209"/>
    </location>
</feature>
<dbReference type="InterPro" id="IPR018253">
    <property type="entry name" value="DnaJ_domain_CS"/>
</dbReference>
<dbReference type="CDD" id="cd10719">
    <property type="entry name" value="DnaJ_zf"/>
    <property type="match status" value="1"/>
</dbReference>
<dbReference type="HAMAP" id="MF_01152">
    <property type="entry name" value="DnaJ"/>
    <property type="match status" value="1"/>
</dbReference>
<evidence type="ECO:0000256" key="2">
    <source>
        <dbReference type="ARBA" id="ARBA00022705"/>
    </source>
</evidence>
<accession>A0ABS6RXR1</accession>
<keyword evidence="1 9" id="KW-0963">Cytoplasm</keyword>
<keyword evidence="6 9" id="KW-0862">Zinc</keyword>
<keyword evidence="3 9" id="KW-0479">Metal-binding</keyword>
<feature type="binding site" evidence="9">
    <location>
        <position position="197"/>
    </location>
    <ligand>
        <name>Zn(2+)</name>
        <dbReference type="ChEBI" id="CHEBI:29105"/>
        <label>1</label>
    </ligand>
</feature>
<dbReference type="InterPro" id="IPR001305">
    <property type="entry name" value="HSP_DnaJ_Cys-rich_dom"/>
</dbReference>
<evidence type="ECO:0000256" key="4">
    <source>
        <dbReference type="ARBA" id="ARBA00022737"/>
    </source>
</evidence>
<dbReference type="InterPro" id="IPR002939">
    <property type="entry name" value="DnaJ_C"/>
</dbReference>
<dbReference type="Pfam" id="PF00226">
    <property type="entry name" value="DnaJ"/>
    <property type="match status" value="1"/>
</dbReference>
<keyword evidence="4 9" id="KW-0677">Repeat</keyword>
<dbReference type="PANTHER" id="PTHR43096:SF48">
    <property type="entry name" value="CHAPERONE PROTEIN DNAJ"/>
    <property type="match status" value="1"/>
</dbReference>
<comment type="subcellular location">
    <subcellularLocation>
        <location evidence="9">Cytoplasm</location>
    </subcellularLocation>
</comment>
<feature type="binding site" evidence="9">
    <location>
        <position position="200"/>
    </location>
    <ligand>
        <name>Zn(2+)</name>
        <dbReference type="ChEBI" id="CHEBI:29105"/>
        <label>1</label>
    </ligand>
</feature>
<dbReference type="Pfam" id="PF00684">
    <property type="entry name" value="DnaJ_CXXCXGXG"/>
    <property type="match status" value="1"/>
</dbReference>
<feature type="repeat" description="CXXCXGXG motif" evidence="9">
    <location>
        <begin position="197"/>
        <end position="204"/>
    </location>
</feature>
<feature type="binding site" evidence="9">
    <location>
        <position position="164"/>
    </location>
    <ligand>
        <name>Zn(2+)</name>
        <dbReference type="ChEBI" id="CHEBI:29105"/>
        <label>2</label>
    </ligand>
</feature>
<name>A0ABS6RXR1_9BACT</name>
<dbReference type="InterPro" id="IPR012724">
    <property type="entry name" value="DnaJ"/>
</dbReference>
<keyword evidence="14" id="KW-1185">Reference proteome</keyword>
<comment type="cofactor">
    <cofactor evidence="9">
        <name>Zn(2+)</name>
        <dbReference type="ChEBI" id="CHEBI:29105"/>
    </cofactor>
    <text evidence="9">Binds 2 Zn(2+) ions per monomer.</text>
</comment>
<dbReference type="NCBIfam" id="TIGR02349">
    <property type="entry name" value="DnaJ_bact"/>
    <property type="match status" value="1"/>
</dbReference>
<dbReference type="RefSeq" id="WP_218251213.1">
    <property type="nucleotide sequence ID" value="NZ_JABXWD010000034.1"/>
</dbReference>
<comment type="function">
    <text evidence="9">Participates actively in the response to hyperosmotic and heat shock by preventing the aggregation of stress-denatured proteins and by disaggregating proteins, also in an autonomous, DnaK-independent fashion. Unfolded proteins bind initially to DnaJ; upon interaction with the DnaJ-bound protein, DnaK hydrolyzes its bound ATP, resulting in the formation of a stable complex. GrpE releases ADP from DnaK; ATP binding to DnaK triggers the release of the substrate protein, thus completing the reaction cycle. Several rounds of ATP-dependent interactions between DnaJ, DnaK and GrpE are required for fully efficient folding. Also involved, together with DnaK and GrpE, in the DNA replication of plasmids through activation of initiation proteins.</text>
</comment>
<feature type="binding site" evidence="9">
    <location>
        <position position="186"/>
    </location>
    <ligand>
        <name>Zn(2+)</name>
        <dbReference type="ChEBI" id="CHEBI:29105"/>
        <label>2</label>
    </ligand>
</feature>
<evidence type="ECO:0000256" key="6">
    <source>
        <dbReference type="ARBA" id="ARBA00022833"/>
    </source>
</evidence>
<gene>
    <name evidence="9 13" type="primary">dnaJ</name>
    <name evidence="13" type="ORF">HWQ67_03240</name>
</gene>
<sequence length="367" mass="40093">MKDYYDILGVGKNATPDELKKAFRQLALKFHPDRNSGDKASEEKFKEINEAYSCLSDPNKRANYDRFGTADGGGMDFGGFSAAGGFTDIFDDFFGDIFRSATGGGQRRQRATRGSDLRYDMELSLKEAAFGTEKTINIPRHESCQTCSGTGSADGKKPVTCTVCNGAGQMRFQQGFFAISKTCSRCNGAGTIIVEPCNQCRGVGRIKRTRSVSVKIPAGVDSNTKLKMSAEGELGSLGGPPGDLYIFISVQDDQFFKREGMHIICDVPISYTIAALGGEVEIPTLRGSERIKIHSGTQSGELFRLRGEGLSRIGGHDRGDQIVRIAIDVPKKLTQRQRELLEELASINGEEVQKRFSDKVKGFFTGE</sequence>
<feature type="binding site" evidence="9">
    <location>
        <position position="183"/>
    </location>
    <ligand>
        <name>Zn(2+)</name>
        <dbReference type="ChEBI" id="CHEBI:29105"/>
        <label>2</label>
    </ligand>
</feature>
<dbReference type="PROSITE" id="PS50076">
    <property type="entry name" value="DNAJ_2"/>
    <property type="match status" value="1"/>
</dbReference>
<dbReference type="PROSITE" id="PS00636">
    <property type="entry name" value="DNAJ_1"/>
    <property type="match status" value="1"/>
</dbReference>
<evidence type="ECO:0000256" key="5">
    <source>
        <dbReference type="ARBA" id="ARBA00022771"/>
    </source>
</evidence>